<feature type="compositionally biased region" description="Low complexity" evidence="20">
    <location>
        <begin position="1643"/>
        <end position="1653"/>
    </location>
</feature>
<dbReference type="SUPFAM" id="SSF56112">
    <property type="entry name" value="Protein kinase-like (PK-like)"/>
    <property type="match status" value="1"/>
</dbReference>
<dbReference type="FunFam" id="3.30.160.60:FF:002090">
    <property type="entry name" value="Zinc finger protein 473"/>
    <property type="match status" value="2"/>
</dbReference>
<evidence type="ECO:0000259" key="23">
    <source>
        <dbReference type="PROSITE" id="PS50805"/>
    </source>
</evidence>
<keyword evidence="13 19" id="KW-0067">ATP-binding</keyword>
<keyword evidence="24" id="KW-1185">Reference proteome</keyword>
<dbReference type="PROSITE" id="PS50805">
    <property type="entry name" value="KRAB"/>
    <property type="match status" value="2"/>
</dbReference>
<dbReference type="FunFam" id="3.30.160.60:FF:000295">
    <property type="entry name" value="zinc finger protein 19"/>
    <property type="match status" value="2"/>
</dbReference>
<dbReference type="PROSITE" id="PS00107">
    <property type="entry name" value="PROTEIN_KINASE_ATP"/>
    <property type="match status" value="1"/>
</dbReference>
<dbReference type="Pfam" id="PF00069">
    <property type="entry name" value="Pkinase"/>
    <property type="match status" value="1"/>
</dbReference>
<evidence type="ECO:0000256" key="7">
    <source>
        <dbReference type="ARBA" id="ARBA00022723"/>
    </source>
</evidence>
<sequence length="1664" mass="189448">MAASPTHQTLVSVTFNDVAVTFTQEEWGQLDLSQRTLYQEVMLENCRILLSLGCPVPRPELIYQLEHGQELWMVNRDLSQSTCPGNKEKFKTTEPTICEPELSKGALLQEQPTQKVPGDWQVNQTKEQAGPSELHKGHRRPGIDPQKEKFPGSREGGSSRTAAGVCSKIVQDPVPPGDAVFDHDSCRLSKDPMTQEEENIFKCNECGKVFNKKHLLAGHEKIHSGVKPYECTECGKTFIKSTHLLQHHMIHTGERPYECMECGKAFNRKSYLTQHQRIHSGEKPYKCNECGKAFTHRSNFVLHKRRHTGEKSFVCKECGQVFRHRPGFLRHHIIHSGENPYECFECGKVFKHRSYLMWHQQTHTGEKPYECSECGKAFCESAALIHHYVIHTGEKPFECLECGKAFNHRSYLKRHQRIHTGEKPFVCTECGRAFTHCSTFILHKRAHTGEKPFECKECGKAFSTRKDLIRHFSIHTGEKPYECSECGKAFNRRSGLTRHQRIHSGEKPYECMECGKAFCWSTNLIRHAIIHTGEKPYKCSECGKAFSRSSSLSQHQKMHSGRNPASVTEVGRPFTSGQTAVTLRELLLGKDFLNVSTEGNLLPEKTSITSSDCAYQRETPQVSSLRQLTIDDFEIGRPLGKGKFGNVYLARLKESHFIVALKVLFKSQIEKEGMEHQLRREIEIQSHLQHPNILRLYNYFHDARRVYLILEYAPRGELYRELQKSQTLDEQRTATIMEELADALTYCHENKVIHRDIKPENLLLGFRGEVKIADFGWSVHTPSLRITSDYIKNLAWAWGDVIKESMNGKTLSRFIQDFKEFAKDDEVAKINKAVVEMANNFTLGVDEDDNEELLEVIPEELTNEELMELEQERIAEEEQRKNRRLADCFYTGDNRLWNAISGGFVVEKKLHYPEGCAWRVCSGRCAKDGSGQGYFLWPAEEAGFPAAWCRRHSRATVLSTPAVGRASLFCGRFQCGSSTMSKKIKMHFRPFERAASLSVSGEGDSQPRSPRGRGRGGGRLSAPLSPPLRAWLSPQGPVMAAAWTDPAQMSVTFDDVAVTFTQEEWGQLDLSQRTLYQEVMLENCGHLVSLGCPIPRPELIYQLEHGQELWMVDRDLSQSTCPGDREKFKTTEPIICEPGLSERASLQEQLTQGAGALDDSQVDQTRDQDGPLELQEGHLKPEIDPQLEKLPRKSSSEHGDLGTADGVCSRIVQEPGGAVLDHDSCKLGKDPMIQEEENIFKCNECGKIFDKKRLLARHERIHSGLKPYECTECGKTFSKSTYLLQHHMVHTGEKPYKCMECGKAFNRKSHLTQHQRIHSGEKPYKCNECGKAFTHRSTFVLHNRSHTGEKPFVCKECGKAFRDRPGFIRHYIIHSGENPYECFECGKVFKHRSYLMWHQQTHTGEKPYECSECGKAFCESAALIHHYVIHTGEKPFECLECGKAFNHRSYLKRHQRIHTGEKPYVCSECGKAFTHCSTFILHKRAHTGEKPFECKECGKAFSNRADLIRHFSIHTGEKPYECSECGKAFNRRSGLTRHQRIHSGEKPYECMECGKTFCWSTNLIRHSIIHTGEKPYECSECGKAFSRSSSLSQHQKMHSGRNPVSVTEVRRPFTSGQTAVNLQELLLGKDFLNVSTEGNLLPEETSYSESTHSYQRETPQISSL</sequence>
<feature type="domain" description="C2H2-type" evidence="22">
    <location>
        <begin position="453"/>
        <end position="480"/>
    </location>
</feature>
<feature type="domain" description="C2H2-type" evidence="22">
    <location>
        <begin position="1380"/>
        <end position="1407"/>
    </location>
</feature>
<feature type="domain" description="C2H2-type" evidence="22">
    <location>
        <begin position="1464"/>
        <end position="1491"/>
    </location>
</feature>
<dbReference type="FunFam" id="3.30.160.60:FF:000561">
    <property type="entry name" value="Zinc finger protein 30 homolog"/>
    <property type="match status" value="2"/>
</dbReference>
<feature type="domain" description="C2H2-type" evidence="22">
    <location>
        <begin position="1268"/>
        <end position="1295"/>
    </location>
</feature>
<feature type="region of interest" description="Disordered" evidence="20">
    <location>
        <begin position="1150"/>
        <end position="1204"/>
    </location>
</feature>
<feature type="domain" description="C2H2-type" evidence="22">
    <location>
        <begin position="1240"/>
        <end position="1267"/>
    </location>
</feature>
<evidence type="ECO:0000256" key="2">
    <source>
        <dbReference type="ARBA" id="ARBA00004123"/>
    </source>
</evidence>
<feature type="domain" description="C2H2-type" evidence="22">
    <location>
        <begin position="201"/>
        <end position="228"/>
    </location>
</feature>
<evidence type="ECO:0000256" key="5">
    <source>
        <dbReference type="ARBA" id="ARBA00022527"/>
    </source>
</evidence>
<dbReference type="Pfam" id="PF01352">
    <property type="entry name" value="KRAB"/>
    <property type="match status" value="2"/>
</dbReference>
<evidence type="ECO:0000256" key="17">
    <source>
        <dbReference type="ARBA" id="ARBA00023242"/>
    </source>
</evidence>
<dbReference type="InterPro" id="IPR001909">
    <property type="entry name" value="KRAB"/>
</dbReference>
<proteinExistence type="inferred from homology"/>
<dbReference type="PANTHER" id="PTHR24381:SF154">
    <property type="entry name" value="ZINC FINGER PROTEIN 550"/>
    <property type="match status" value="1"/>
</dbReference>
<dbReference type="GO" id="GO:0000977">
    <property type="term" value="F:RNA polymerase II transcription regulatory region sequence-specific DNA binding"/>
    <property type="evidence" value="ECO:0007669"/>
    <property type="project" value="TreeGrafter"/>
</dbReference>
<dbReference type="PROSITE" id="PS50157">
    <property type="entry name" value="ZINC_FINGER_C2H2_2"/>
    <property type="match status" value="26"/>
</dbReference>
<dbReference type="FunFam" id="3.30.200.20:FF:000042">
    <property type="entry name" value="Aurora kinase A"/>
    <property type="match status" value="1"/>
</dbReference>
<evidence type="ECO:0000256" key="13">
    <source>
        <dbReference type="ARBA" id="ARBA00022840"/>
    </source>
</evidence>
<dbReference type="PROSITE" id="PS00028">
    <property type="entry name" value="ZINC_FINGER_C2H2_1"/>
    <property type="match status" value="26"/>
</dbReference>
<dbReference type="GO" id="GO:0008270">
    <property type="term" value="F:zinc ion binding"/>
    <property type="evidence" value="ECO:0007669"/>
    <property type="project" value="UniProtKB-KW"/>
</dbReference>
<evidence type="ECO:0000256" key="4">
    <source>
        <dbReference type="ARBA" id="ARBA00012513"/>
    </source>
</evidence>
<feature type="domain" description="C2H2-type" evidence="22">
    <location>
        <begin position="341"/>
        <end position="368"/>
    </location>
</feature>
<dbReference type="FunFam" id="3.30.160.60:FF:000478">
    <property type="entry name" value="Zinc finger protein 133"/>
    <property type="match status" value="2"/>
</dbReference>
<dbReference type="GeneID" id="105304870"/>
<evidence type="ECO:0000256" key="16">
    <source>
        <dbReference type="ARBA" id="ARBA00023163"/>
    </source>
</evidence>
<feature type="domain" description="C2H2-type" evidence="22">
    <location>
        <begin position="229"/>
        <end position="256"/>
    </location>
</feature>
<dbReference type="SMART" id="SM00349">
    <property type="entry name" value="KRAB"/>
    <property type="match status" value="2"/>
</dbReference>
<dbReference type="PANTHER" id="PTHR24381">
    <property type="entry name" value="ZINC FINGER PROTEIN"/>
    <property type="match status" value="1"/>
</dbReference>
<keyword evidence="7" id="KW-0479">Metal-binding</keyword>
<keyword evidence="10 18" id="KW-0863">Zinc-finger</keyword>
<dbReference type="FunFam" id="3.30.160.60:FF:000380">
    <property type="entry name" value="zinc finger protein 2 isoform X2"/>
    <property type="match status" value="1"/>
</dbReference>
<dbReference type="GO" id="GO:0005524">
    <property type="term" value="F:ATP binding"/>
    <property type="evidence" value="ECO:0007669"/>
    <property type="project" value="UniProtKB-UniRule"/>
</dbReference>
<dbReference type="Gene3D" id="1.10.510.10">
    <property type="entry name" value="Transferase(Phosphotransferase) domain 1"/>
    <property type="match status" value="1"/>
</dbReference>
<dbReference type="FunFam" id="3.30.160.60:FF:000005">
    <property type="entry name" value="Zinc finger protein 14 homolog"/>
    <property type="match status" value="1"/>
</dbReference>
<evidence type="ECO:0000259" key="22">
    <source>
        <dbReference type="PROSITE" id="PS50157"/>
    </source>
</evidence>
<dbReference type="InterPro" id="IPR008271">
    <property type="entry name" value="Ser/Thr_kinase_AS"/>
</dbReference>
<evidence type="ECO:0000256" key="10">
    <source>
        <dbReference type="ARBA" id="ARBA00022771"/>
    </source>
</evidence>
<evidence type="ECO:0000256" key="11">
    <source>
        <dbReference type="ARBA" id="ARBA00022777"/>
    </source>
</evidence>
<keyword evidence="17" id="KW-0539">Nucleus</keyword>
<dbReference type="InterPro" id="IPR017441">
    <property type="entry name" value="Protein_kinase_ATP_BS"/>
</dbReference>
<dbReference type="PROSITE" id="PS50011">
    <property type="entry name" value="PROTEIN_KINASE_DOM"/>
    <property type="match status" value="1"/>
</dbReference>
<feature type="domain" description="C2H2-type" evidence="22">
    <location>
        <begin position="1408"/>
        <end position="1435"/>
    </location>
</feature>
<feature type="region of interest" description="Disordered" evidence="20">
    <location>
        <begin position="1643"/>
        <end position="1664"/>
    </location>
</feature>
<dbReference type="Proteomes" id="UP000515202">
    <property type="component" value="Unplaced"/>
</dbReference>
<dbReference type="FunFam" id="3.30.160.60:FF:001494">
    <property type="entry name" value="zinc finger protein 10 isoform X2"/>
    <property type="match status" value="2"/>
</dbReference>
<evidence type="ECO:0000313" key="24">
    <source>
        <dbReference type="Proteomes" id="UP000515202"/>
    </source>
</evidence>
<dbReference type="SUPFAM" id="SSF109640">
    <property type="entry name" value="KRAB domain (Kruppel-associated box)"/>
    <property type="match status" value="2"/>
</dbReference>
<comment type="function">
    <text evidence="1">May be involved in transcriptional regulation.</text>
</comment>
<feature type="domain" description="KRAB" evidence="23">
    <location>
        <begin position="1051"/>
        <end position="1122"/>
    </location>
</feature>
<feature type="domain" description="C2H2-type" evidence="22">
    <location>
        <begin position="1576"/>
        <end position="1603"/>
    </location>
</feature>
<feature type="domain" description="C2H2-type" evidence="22">
    <location>
        <begin position="369"/>
        <end position="396"/>
    </location>
</feature>
<feature type="domain" description="C2H2-type" evidence="22">
    <location>
        <begin position="397"/>
        <end position="424"/>
    </location>
</feature>
<dbReference type="InterPro" id="IPR000719">
    <property type="entry name" value="Prot_kinase_dom"/>
</dbReference>
<feature type="domain" description="C2H2-type" evidence="22">
    <location>
        <begin position="481"/>
        <end position="508"/>
    </location>
</feature>
<dbReference type="PROSITE" id="PS00108">
    <property type="entry name" value="PROTEIN_KINASE_ST"/>
    <property type="match status" value="1"/>
</dbReference>
<feature type="domain" description="KRAB" evidence="23">
    <location>
        <begin position="13"/>
        <end position="84"/>
    </location>
</feature>
<feature type="compositionally biased region" description="Basic and acidic residues" evidence="20">
    <location>
        <begin position="141"/>
        <end position="152"/>
    </location>
</feature>
<dbReference type="Pfam" id="PF00096">
    <property type="entry name" value="zf-C2H2"/>
    <property type="match status" value="24"/>
</dbReference>
<feature type="binding site" evidence="19">
    <location>
        <position position="662"/>
    </location>
    <ligand>
        <name>ATP</name>
        <dbReference type="ChEBI" id="CHEBI:30616"/>
    </ligand>
</feature>
<dbReference type="EC" id="2.7.11.1" evidence="4"/>
<evidence type="ECO:0000313" key="25">
    <source>
        <dbReference type="RefSeq" id="XP_011377487.2"/>
    </source>
</evidence>
<feature type="region of interest" description="Disordered" evidence="20">
    <location>
        <begin position="127"/>
        <end position="161"/>
    </location>
</feature>
<dbReference type="SMART" id="SM00220">
    <property type="entry name" value="S_TKc"/>
    <property type="match status" value="1"/>
</dbReference>
<keyword evidence="14" id="KW-0805">Transcription regulation</keyword>
<feature type="domain" description="C2H2-type" evidence="22">
    <location>
        <begin position="1520"/>
        <end position="1547"/>
    </location>
</feature>
<dbReference type="Gene3D" id="3.30.200.20">
    <property type="entry name" value="Phosphorylase Kinase, domain 1"/>
    <property type="match status" value="1"/>
</dbReference>
<name>A0A6P3R9C5_PTEVA</name>
<keyword evidence="12" id="KW-0862">Zinc</keyword>
<dbReference type="FunFam" id="3.30.160.60:FF:000087">
    <property type="entry name" value="Zinc finger protein 354B"/>
    <property type="match status" value="2"/>
</dbReference>
<feature type="domain" description="C2H2-type" evidence="22">
    <location>
        <begin position="1352"/>
        <end position="1379"/>
    </location>
</feature>
<feature type="domain" description="C2H2-type" evidence="22">
    <location>
        <begin position="257"/>
        <end position="284"/>
    </location>
</feature>
<dbReference type="SMART" id="SM00355">
    <property type="entry name" value="ZnF_C2H2"/>
    <property type="match status" value="26"/>
</dbReference>
<dbReference type="SUPFAM" id="SSF57667">
    <property type="entry name" value="beta-beta-alpha zinc fingers"/>
    <property type="match status" value="14"/>
</dbReference>
<evidence type="ECO:0000256" key="19">
    <source>
        <dbReference type="PROSITE-ProRule" id="PRU10141"/>
    </source>
</evidence>
<feature type="domain" description="C2H2-type" evidence="22">
    <location>
        <begin position="425"/>
        <end position="452"/>
    </location>
</feature>
<feature type="compositionally biased region" description="Basic and acidic residues" evidence="20">
    <location>
        <begin position="1164"/>
        <end position="1200"/>
    </location>
</feature>
<dbReference type="FunFam" id="3.30.160.60:FF:000493">
    <property type="entry name" value="Zinc finger protein 805"/>
    <property type="match status" value="1"/>
</dbReference>
<feature type="domain" description="C2H2-type" evidence="22">
    <location>
        <begin position="1436"/>
        <end position="1463"/>
    </location>
</feature>
<dbReference type="CDD" id="cd07765">
    <property type="entry name" value="KRAB_A-box"/>
    <property type="match status" value="2"/>
</dbReference>
<feature type="domain" description="C2H2-type" evidence="22">
    <location>
        <begin position="509"/>
        <end position="536"/>
    </location>
</feature>
<dbReference type="RefSeq" id="XP_011377487.2">
    <property type="nucleotide sequence ID" value="XM_011379185.2"/>
</dbReference>
<evidence type="ECO:0000256" key="9">
    <source>
        <dbReference type="ARBA" id="ARBA00022741"/>
    </source>
</evidence>
<feature type="domain" description="C2H2-type" evidence="22">
    <location>
        <begin position="1296"/>
        <end position="1323"/>
    </location>
</feature>
<feature type="domain" description="C2H2-type" evidence="22">
    <location>
        <begin position="313"/>
        <end position="340"/>
    </location>
</feature>
<keyword evidence="9 19" id="KW-0547">Nucleotide-binding</keyword>
<evidence type="ECO:0000256" key="1">
    <source>
        <dbReference type="ARBA" id="ARBA00003767"/>
    </source>
</evidence>
<dbReference type="GO" id="GO:0004674">
    <property type="term" value="F:protein serine/threonine kinase activity"/>
    <property type="evidence" value="ECO:0007669"/>
    <property type="project" value="UniProtKB-KW"/>
</dbReference>
<evidence type="ECO:0000256" key="8">
    <source>
        <dbReference type="ARBA" id="ARBA00022737"/>
    </source>
</evidence>
<dbReference type="GO" id="GO:0005634">
    <property type="term" value="C:nucleus"/>
    <property type="evidence" value="ECO:0007669"/>
    <property type="project" value="UniProtKB-SubCell"/>
</dbReference>
<keyword evidence="11" id="KW-0418">Kinase</keyword>
<evidence type="ECO:0000256" key="12">
    <source>
        <dbReference type="ARBA" id="ARBA00022833"/>
    </source>
</evidence>
<comment type="subcellular location">
    <subcellularLocation>
        <location evidence="2">Nucleus</location>
    </subcellularLocation>
</comment>
<evidence type="ECO:0000259" key="21">
    <source>
        <dbReference type="PROSITE" id="PS50011"/>
    </source>
</evidence>
<dbReference type="Gene3D" id="3.30.160.60">
    <property type="entry name" value="Classic Zinc Finger"/>
    <property type="match status" value="26"/>
</dbReference>
<evidence type="ECO:0000256" key="18">
    <source>
        <dbReference type="PROSITE-ProRule" id="PRU00042"/>
    </source>
</evidence>
<feature type="domain" description="C2H2-type" evidence="22">
    <location>
        <begin position="1324"/>
        <end position="1351"/>
    </location>
</feature>
<dbReference type="FunFam" id="3.30.160.60:FF:002254">
    <property type="entry name" value="Zinc finger protein 540"/>
    <property type="match status" value="4"/>
</dbReference>
<dbReference type="GO" id="GO:0000981">
    <property type="term" value="F:DNA-binding transcription factor activity, RNA polymerase II-specific"/>
    <property type="evidence" value="ECO:0007669"/>
    <property type="project" value="TreeGrafter"/>
</dbReference>
<comment type="similarity">
    <text evidence="3">Belongs to the krueppel C2H2-type zinc-finger protein family.</text>
</comment>
<dbReference type="InterPro" id="IPR036236">
    <property type="entry name" value="Znf_C2H2_sf"/>
</dbReference>
<keyword evidence="16" id="KW-0804">Transcription</keyword>
<keyword evidence="15" id="KW-0238">DNA-binding</keyword>
<dbReference type="InterPro" id="IPR013087">
    <property type="entry name" value="Znf_C2H2_type"/>
</dbReference>
<dbReference type="OrthoDB" id="6591996at2759"/>
<evidence type="ECO:0000256" key="14">
    <source>
        <dbReference type="ARBA" id="ARBA00023015"/>
    </source>
</evidence>
<feature type="domain" description="C2H2-type" evidence="22">
    <location>
        <begin position="1548"/>
        <end position="1575"/>
    </location>
</feature>
<evidence type="ECO:0000256" key="6">
    <source>
        <dbReference type="ARBA" id="ARBA00022679"/>
    </source>
</evidence>
<keyword evidence="8" id="KW-0677">Repeat</keyword>
<dbReference type="InterPro" id="IPR011009">
    <property type="entry name" value="Kinase-like_dom_sf"/>
</dbReference>
<evidence type="ECO:0000256" key="15">
    <source>
        <dbReference type="ARBA" id="ARBA00023125"/>
    </source>
</evidence>
<keyword evidence="5" id="KW-0723">Serine/threonine-protein kinase</keyword>
<protein>
    <recommendedName>
        <fullName evidence="4">non-specific serine/threonine protein kinase</fullName>
        <ecNumber evidence="4">2.7.11.1</ecNumber>
    </recommendedName>
</protein>
<feature type="region of interest" description="Disordered" evidence="20">
    <location>
        <begin position="997"/>
        <end position="1027"/>
    </location>
</feature>
<evidence type="ECO:0000256" key="3">
    <source>
        <dbReference type="ARBA" id="ARBA00006991"/>
    </source>
</evidence>
<reference evidence="25" key="1">
    <citation type="submission" date="2025-08" db="UniProtKB">
        <authorList>
            <consortium name="RefSeq"/>
        </authorList>
    </citation>
    <scope>IDENTIFICATION</scope>
    <source>
        <tissue evidence="25">Kidney</tissue>
    </source>
</reference>
<feature type="domain" description="C2H2-type" evidence="22">
    <location>
        <begin position="1492"/>
        <end position="1519"/>
    </location>
</feature>
<feature type="domain" description="Protein kinase" evidence="21">
    <location>
        <begin position="633"/>
        <end position="890"/>
    </location>
</feature>
<accession>A0A6P3R9C5</accession>
<dbReference type="InterPro" id="IPR036051">
    <property type="entry name" value="KRAB_dom_sf"/>
</dbReference>
<dbReference type="FunFam" id="3.30.160.60:FF:000352">
    <property type="entry name" value="zinc finger protein 3 homolog"/>
    <property type="match status" value="4"/>
</dbReference>
<dbReference type="Gene3D" id="6.10.140.140">
    <property type="match status" value="2"/>
</dbReference>
<organism evidence="24 25">
    <name type="scientific">Pteropus vampyrus</name>
    <name type="common">Large flying fox</name>
    <dbReference type="NCBI Taxonomy" id="132908"/>
    <lineage>
        <taxon>Eukaryota</taxon>
        <taxon>Metazoa</taxon>
        <taxon>Chordata</taxon>
        <taxon>Craniata</taxon>
        <taxon>Vertebrata</taxon>
        <taxon>Euteleostomi</taxon>
        <taxon>Mammalia</taxon>
        <taxon>Eutheria</taxon>
        <taxon>Laurasiatheria</taxon>
        <taxon>Chiroptera</taxon>
        <taxon>Yinpterochiroptera</taxon>
        <taxon>Pteropodoidea</taxon>
        <taxon>Pteropodidae</taxon>
        <taxon>Pteropodinae</taxon>
        <taxon>Pteropus</taxon>
    </lineage>
</organism>
<feature type="domain" description="C2H2-type" evidence="22">
    <location>
        <begin position="537"/>
        <end position="564"/>
    </location>
</feature>
<gene>
    <name evidence="25" type="primary">LOC105304870</name>
</gene>
<keyword evidence="6" id="KW-0808">Transferase</keyword>
<feature type="domain" description="C2H2-type" evidence="22">
    <location>
        <begin position="285"/>
        <end position="312"/>
    </location>
</feature>
<dbReference type="FunFam" id="3.30.160.60:FF:000896">
    <property type="entry name" value="Zinc finger protein 805"/>
    <property type="match status" value="2"/>
</dbReference>
<dbReference type="KEGG" id="pvp:105304870"/>
<evidence type="ECO:0000256" key="20">
    <source>
        <dbReference type="SAM" id="MobiDB-lite"/>
    </source>
</evidence>